<dbReference type="OrthoDB" id="2437765at2759"/>
<feature type="region of interest" description="Disordered" evidence="1">
    <location>
        <begin position="497"/>
        <end position="533"/>
    </location>
</feature>
<sequence>MASTPSSAQSAADADTHGSIQTTTGTLEPAPEVLLTRGYPKRSLAALETEFVDNNDINSMAPSSAVLQSSFLIMDDAHNLEDKVDKSDHVTLPQSQSSSAQPPPKRVRYGSLENEPTATDYALLEPIIHPDKDNTIPRARRHSAAASSSIVPSQTSHPTMSRRRSLADLVHSSSQRPPVVLDEAEATAAYGEPIDTSSPSLGMDIDASEQPPTPVMSRYPGSSQVAAGINSSSPTATESSNTPTYQRHDSDKNNVQTSVTGGRSSGPRSPSSVRSPSSLFMPSQQSHTTASHRRNSTSAKKGFQRPVRIQLLDKAESEQIREQARRDSASSGDQEQRDRDDDSETFIPQDGIILRNSMGSDNDSDIALLKEDPSIHDWDKEELEDEENGSSTPAYGGEPLSLPLETSQRRKSLENDIRRAANASGKPTGALPRRRPGREGDNSYNNSSNGDDNEDEDDDWDPLRDPEREIAVMSEDQEADLHNVHLRLENQREFQDAASLDLGEAESQAVNEDGQYGGSIQEDDEGEDFWENR</sequence>
<dbReference type="EMBL" id="MCFF01000025">
    <property type="protein sequence ID" value="ORZ12557.1"/>
    <property type="molecule type" value="Genomic_DNA"/>
</dbReference>
<evidence type="ECO:0000313" key="2">
    <source>
        <dbReference type="EMBL" id="ORZ12557.1"/>
    </source>
</evidence>
<organism evidence="2 3">
    <name type="scientific">Lobosporangium transversale</name>
    <dbReference type="NCBI Taxonomy" id="64571"/>
    <lineage>
        <taxon>Eukaryota</taxon>
        <taxon>Fungi</taxon>
        <taxon>Fungi incertae sedis</taxon>
        <taxon>Mucoromycota</taxon>
        <taxon>Mortierellomycotina</taxon>
        <taxon>Mortierellomycetes</taxon>
        <taxon>Mortierellales</taxon>
        <taxon>Mortierellaceae</taxon>
        <taxon>Lobosporangium</taxon>
    </lineage>
</organism>
<dbReference type="InParanoid" id="A0A1Y2GJI4"/>
<name>A0A1Y2GJI4_9FUNG</name>
<accession>A0A1Y2GJI4</accession>
<evidence type="ECO:0000256" key="1">
    <source>
        <dbReference type="SAM" id="MobiDB-lite"/>
    </source>
</evidence>
<feature type="compositionally biased region" description="Polar residues" evidence="1">
    <location>
        <begin position="1"/>
        <end position="10"/>
    </location>
</feature>
<feature type="compositionally biased region" description="Acidic residues" evidence="1">
    <location>
        <begin position="451"/>
        <end position="460"/>
    </location>
</feature>
<feature type="compositionally biased region" description="Polar residues" evidence="1">
    <location>
        <begin position="150"/>
        <end position="159"/>
    </location>
</feature>
<feature type="compositionally biased region" description="Polar residues" evidence="1">
    <location>
        <begin position="280"/>
        <end position="289"/>
    </location>
</feature>
<keyword evidence="3" id="KW-1185">Reference proteome</keyword>
<feature type="compositionally biased region" description="Polar residues" evidence="1">
    <location>
        <begin position="220"/>
        <end position="245"/>
    </location>
</feature>
<proteinExistence type="predicted"/>
<dbReference type="GeneID" id="33572106"/>
<dbReference type="AlphaFoldDB" id="A0A1Y2GJI4"/>
<feature type="compositionally biased region" description="Acidic residues" evidence="1">
    <location>
        <begin position="521"/>
        <end position="533"/>
    </location>
</feature>
<feature type="region of interest" description="Disordered" evidence="1">
    <location>
        <begin position="82"/>
        <end position="470"/>
    </location>
</feature>
<protein>
    <submittedName>
        <fullName evidence="2">Uncharacterized protein</fullName>
    </submittedName>
</protein>
<feature type="compositionally biased region" description="Basic and acidic residues" evidence="1">
    <location>
        <begin position="368"/>
        <end position="379"/>
    </location>
</feature>
<feature type="compositionally biased region" description="Basic and acidic residues" evidence="1">
    <location>
        <begin position="311"/>
        <end position="340"/>
    </location>
</feature>
<feature type="compositionally biased region" description="Basic and acidic residues" evidence="1">
    <location>
        <begin position="407"/>
        <end position="419"/>
    </location>
</feature>
<evidence type="ECO:0000313" key="3">
    <source>
        <dbReference type="Proteomes" id="UP000193648"/>
    </source>
</evidence>
<reference evidence="2 3" key="1">
    <citation type="submission" date="2016-07" db="EMBL/GenBank/DDBJ databases">
        <title>Pervasive Adenine N6-methylation of Active Genes in Fungi.</title>
        <authorList>
            <consortium name="DOE Joint Genome Institute"/>
            <person name="Mondo S.J."/>
            <person name="Dannebaum R.O."/>
            <person name="Kuo R.C."/>
            <person name="Labutti K."/>
            <person name="Haridas S."/>
            <person name="Kuo A."/>
            <person name="Salamov A."/>
            <person name="Ahrendt S.R."/>
            <person name="Lipzen A."/>
            <person name="Sullivan W."/>
            <person name="Andreopoulos W.B."/>
            <person name="Clum A."/>
            <person name="Lindquist E."/>
            <person name="Daum C."/>
            <person name="Ramamoorthy G.K."/>
            <person name="Gryganskyi A."/>
            <person name="Culley D."/>
            <person name="Magnuson J.K."/>
            <person name="James T.Y."/>
            <person name="O'Malley M.A."/>
            <person name="Stajich J.E."/>
            <person name="Spatafora J.W."/>
            <person name="Visel A."/>
            <person name="Grigoriev I.V."/>
        </authorList>
    </citation>
    <scope>NUCLEOTIDE SEQUENCE [LARGE SCALE GENOMIC DNA]</scope>
    <source>
        <strain evidence="2 3">NRRL 3116</strain>
    </source>
</reference>
<feature type="region of interest" description="Disordered" evidence="1">
    <location>
        <begin position="1"/>
        <end position="34"/>
    </location>
</feature>
<feature type="compositionally biased region" description="Low complexity" evidence="1">
    <location>
        <begin position="257"/>
        <end position="278"/>
    </location>
</feature>
<dbReference type="RefSeq" id="XP_021880176.1">
    <property type="nucleotide sequence ID" value="XM_022030264.1"/>
</dbReference>
<dbReference type="Proteomes" id="UP000193648">
    <property type="component" value="Unassembled WGS sequence"/>
</dbReference>
<gene>
    <name evidence="2" type="ORF">BCR41DRAFT_423189</name>
</gene>
<comment type="caution">
    <text evidence="2">The sequence shown here is derived from an EMBL/GenBank/DDBJ whole genome shotgun (WGS) entry which is preliminary data.</text>
</comment>
<feature type="compositionally biased region" description="Basic and acidic residues" evidence="1">
    <location>
        <begin position="461"/>
        <end position="470"/>
    </location>
</feature>